<protein>
    <recommendedName>
        <fullName evidence="2">Dof-type domain-containing protein</fullName>
    </recommendedName>
</protein>
<gene>
    <name evidence="3" type="ORF">GOP47_0004714</name>
</gene>
<proteinExistence type="predicted"/>
<feature type="compositionally biased region" description="Polar residues" evidence="1">
    <location>
        <begin position="311"/>
        <end position="333"/>
    </location>
</feature>
<accession>A0A9D4V969</accession>
<evidence type="ECO:0000256" key="1">
    <source>
        <dbReference type="SAM" id="MobiDB-lite"/>
    </source>
</evidence>
<dbReference type="Pfam" id="PF02701">
    <property type="entry name" value="Zn_ribbon_Dof"/>
    <property type="match status" value="1"/>
</dbReference>
<name>A0A9D4V969_ADICA</name>
<sequence>MADKANGEGAGAKDGDGKLYMVKEPDDPHVIVGYMSKYDARSFYKTRQPTCPRCKSNLFTKFRYFNNDNKGATILQPRYECWNCDRKGFTVFGRLQKNKHQDNHVNGLPPPATSLPLPLPLPAPLEIMPLQMAVVNNNQKLAPVRRKKAENTRNRPARKRKSDINITIVQPQFNYVQQQTGAQYNYQQNNLVYGPQQYNNNNIIMMTQPTLIYGEPSSRSDGAGSSSASAQQLALISNDVTQAEEAGQCIDSKNLAEPVNVKNDVAMNDLAYGNELAMFSSDSFYFDDILDDFSNWLKLPDPSSSSSSSSLPLNTDFGLQQSTSTSKNVQQEPPATAQPAHSEPAFDYFDCDLVSLEPLEFH</sequence>
<dbReference type="AlphaFoldDB" id="A0A9D4V969"/>
<evidence type="ECO:0000313" key="3">
    <source>
        <dbReference type="EMBL" id="KAI5081531.1"/>
    </source>
</evidence>
<keyword evidence="4" id="KW-1185">Reference proteome</keyword>
<feature type="region of interest" description="Disordered" evidence="1">
    <location>
        <begin position="301"/>
        <end position="343"/>
    </location>
</feature>
<reference evidence="3" key="1">
    <citation type="submission" date="2021-01" db="EMBL/GenBank/DDBJ databases">
        <title>Adiantum capillus-veneris genome.</title>
        <authorList>
            <person name="Fang Y."/>
            <person name="Liao Q."/>
        </authorList>
    </citation>
    <scope>NUCLEOTIDE SEQUENCE</scope>
    <source>
        <strain evidence="3">H3</strain>
        <tissue evidence="3">Leaf</tissue>
    </source>
</reference>
<comment type="caution">
    <text evidence="3">The sequence shown here is derived from an EMBL/GenBank/DDBJ whole genome shotgun (WGS) entry which is preliminary data.</text>
</comment>
<dbReference type="InterPro" id="IPR003851">
    <property type="entry name" value="Znf_Dof"/>
</dbReference>
<evidence type="ECO:0000313" key="4">
    <source>
        <dbReference type="Proteomes" id="UP000886520"/>
    </source>
</evidence>
<evidence type="ECO:0000259" key="2">
    <source>
        <dbReference type="Pfam" id="PF02701"/>
    </source>
</evidence>
<feature type="domain" description="Dof-type" evidence="2">
    <location>
        <begin position="49"/>
        <end position="94"/>
    </location>
</feature>
<organism evidence="3 4">
    <name type="scientific">Adiantum capillus-veneris</name>
    <name type="common">Maidenhair fern</name>
    <dbReference type="NCBI Taxonomy" id="13818"/>
    <lineage>
        <taxon>Eukaryota</taxon>
        <taxon>Viridiplantae</taxon>
        <taxon>Streptophyta</taxon>
        <taxon>Embryophyta</taxon>
        <taxon>Tracheophyta</taxon>
        <taxon>Polypodiopsida</taxon>
        <taxon>Polypodiidae</taxon>
        <taxon>Polypodiales</taxon>
        <taxon>Pteridineae</taxon>
        <taxon>Pteridaceae</taxon>
        <taxon>Vittarioideae</taxon>
        <taxon>Adiantum</taxon>
    </lineage>
</organism>
<dbReference type="GO" id="GO:0003677">
    <property type="term" value="F:DNA binding"/>
    <property type="evidence" value="ECO:0007669"/>
    <property type="project" value="InterPro"/>
</dbReference>
<dbReference type="Proteomes" id="UP000886520">
    <property type="component" value="Chromosome 4"/>
</dbReference>
<dbReference type="GO" id="GO:0006355">
    <property type="term" value="P:regulation of DNA-templated transcription"/>
    <property type="evidence" value="ECO:0007669"/>
    <property type="project" value="InterPro"/>
</dbReference>
<dbReference type="EMBL" id="JABFUD020000004">
    <property type="protein sequence ID" value="KAI5081531.1"/>
    <property type="molecule type" value="Genomic_DNA"/>
</dbReference>